<evidence type="ECO:0000256" key="1">
    <source>
        <dbReference type="SAM" id="MobiDB-lite"/>
    </source>
</evidence>
<feature type="compositionally biased region" description="Polar residues" evidence="1">
    <location>
        <begin position="1"/>
        <end position="12"/>
    </location>
</feature>
<feature type="region of interest" description="Disordered" evidence="1">
    <location>
        <begin position="655"/>
        <end position="701"/>
    </location>
</feature>
<feature type="region of interest" description="Disordered" evidence="1">
    <location>
        <begin position="1"/>
        <end position="20"/>
    </location>
</feature>
<gene>
    <name evidence="2" type="ORF">FA13DRAFT_1799294</name>
</gene>
<dbReference type="AlphaFoldDB" id="A0A4Y7SJX4"/>
<dbReference type="OrthoDB" id="3262423at2759"/>
<feature type="region of interest" description="Disordered" evidence="1">
    <location>
        <begin position="499"/>
        <end position="590"/>
    </location>
</feature>
<dbReference type="Gene3D" id="2.60.40.640">
    <property type="match status" value="1"/>
</dbReference>
<feature type="compositionally biased region" description="Low complexity" evidence="1">
    <location>
        <begin position="278"/>
        <end position="287"/>
    </location>
</feature>
<feature type="compositionally biased region" description="Basic and acidic residues" evidence="1">
    <location>
        <begin position="655"/>
        <end position="675"/>
    </location>
</feature>
<dbReference type="Proteomes" id="UP000298030">
    <property type="component" value="Unassembled WGS sequence"/>
</dbReference>
<dbReference type="InterPro" id="IPR014752">
    <property type="entry name" value="Arrestin-like_C"/>
</dbReference>
<accession>A0A4Y7SJX4</accession>
<feature type="compositionally biased region" description="Acidic residues" evidence="1">
    <location>
        <begin position="571"/>
        <end position="590"/>
    </location>
</feature>
<feature type="region of interest" description="Disordered" evidence="1">
    <location>
        <begin position="333"/>
        <end position="360"/>
    </location>
</feature>
<feature type="region of interest" description="Disordered" evidence="1">
    <location>
        <begin position="268"/>
        <end position="287"/>
    </location>
</feature>
<dbReference type="EMBL" id="QPFP01000099">
    <property type="protein sequence ID" value="TEB21958.1"/>
    <property type="molecule type" value="Genomic_DNA"/>
</dbReference>
<sequence length="701" mass="77230">MSLGSQIPSPSYTAYEDDPDPVSVLSSATTFTNPPRYSAVLRNPQAATEGAGSGLATMPAPEYTFNIMAAFKSERWATLRLYDAKSTASRGPRKGRHPRFSNMDTMLGNVELHLSSPETIRSMELTLKGSIITGAIEDGGSTKFLEQGYTLWDRGFGDPRLAAHDYAQASSKYDGKLSGNWIFPFSIPFPTHVDLSTLRVVYPRGSEGPVRFLPEPLHEESPLTPFRLDGDPPVIQPSLRSAPARASNITPFNMRTPFMPTEKGRLFSPPANMPSQAPPSRFSPISPSSSAIPNNAPLLEPYTLRHSEPSSQLAASPAYATKPGRLPLLHQASTTSGHRRSGGVTSMQDPEPPTYTTGCSLPQSFLERDVMTNIQYEVTLTITHGLFSTKSRVNATVIHTPVTLPPSMTLGRHIAYRQREVPPGPDLDPDGWKQLPRVSIRGTFNDRQTLTVQYDLFLATPLSYARGTVIPCHLTISCDDISALNLFANPRTPRVRLRRSIRFPKPQTEPPQQTIGSTWLRGAGQLGGGGAPSRPRLSSTPLQPSLRRKDDRSSSRQLRQATDVTPYNTPSEDENEEETLGSSDEDDEREISDGAVWCAPASLTQEPRVRRLYGEIHLPRGLQPTCKFPLLNILYHVELLSPATNAFVPDMPKFSHEGKGQPTESKNKERGEHAYISHPVEITTDSRRDEPTPIPFVRVTD</sequence>
<evidence type="ECO:0008006" key="4">
    <source>
        <dbReference type="Google" id="ProtNLM"/>
    </source>
</evidence>
<organism evidence="2 3">
    <name type="scientific">Coprinellus micaceus</name>
    <name type="common">Glistening ink-cap mushroom</name>
    <name type="synonym">Coprinus micaceus</name>
    <dbReference type="NCBI Taxonomy" id="71717"/>
    <lineage>
        <taxon>Eukaryota</taxon>
        <taxon>Fungi</taxon>
        <taxon>Dikarya</taxon>
        <taxon>Basidiomycota</taxon>
        <taxon>Agaricomycotina</taxon>
        <taxon>Agaricomycetes</taxon>
        <taxon>Agaricomycetidae</taxon>
        <taxon>Agaricales</taxon>
        <taxon>Agaricineae</taxon>
        <taxon>Psathyrellaceae</taxon>
        <taxon>Coprinellus</taxon>
    </lineage>
</organism>
<protein>
    <recommendedName>
        <fullName evidence="4">Arrestin-like N-terminal domain-containing protein</fullName>
    </recommendedName>
</protein>
<evidence type="ECO:0000313" key="3">
    <source>
        <dbReference type="Proteomes" id="UP000298030"/>
    </source>
</evidence>
<reference evidence="2 3" key="1">
    <citation type="journal article" date="2019" name="Nat. Ecol. Evol.">
        <title>Megaphylogeny resolves global patterns of mushroom evolution.</title>
        <authorList>
            <person name="Varga T."/>
            <person name="Krizsan K."/>
            <person name="Foldi C."/>
            <person name="Dima B."/>
            <person name="Sanchez-Garcia M."/>
            <person name="Sanchez-Ramirez S."/>
            <person name="Szollosi G.J."/>
            <person name="Szarkandi J.G."/>
            <person name="Papp V."/>
            <person name="Albert L."/>
            <person name="Andreopoulos W."/>
            <person name="Angelini C."/>
            <person name="Antonin V."/>
            <person name="Barry K.W."/>
            <person name="Bougher N.L."/>
            <person name="Buchanan P."/>
            <person name="Buyck B."/>
            <person name="Bense V."/>
            <person name="Catcheside P."/>
            <person name="Chovatia M."/>
            <person name="Cooper J."/>
            <person name="Damon W."/>
            <person name="Desjardin D."/>
            <person name="Finy P."/>
            <person name="Geml J."/>
            <person name="Haridas S."/>
            <person name="Hughes K."/>
            <person name="Justo A."/>
            <person name="Karasinski D."/>
            <person name="Kautmanova I."/>
            <person name="Kiss B."/>
            <person name="Kocsube S."/>
            <person name="Kotiranta H."/>
            <person name="LaButti K.M."/>
            <person name="Lechner B.E."/>
            <person name="Liimatainen K."/>
            <person name="Lipzen A."/>
            <person name="Lukacs Z."/>
            <person name="Mihaltcheva S."/>
            <person name="Morgado L.N."/>
            <person name="Niskanen T."/>
            <person name="Noordeloos M.E."/>
            <person name="Ohm R.A."/>
            <person name="Ortiz-Santana B."/>
            <person name="Ovrebo C."/>
            <person name="Racz N."/>
            <person name="Riley R."/>
            <person name="Savchenko A."/>
            <person name="Shiryaev A."/>
            <person name="Soop K."/>
            <person name="Spirin V."/>
            <person name="Szebenyi C."/>
            <person name="Tomsovsky M."/>
            <person name="Tulloss R.E."/>
            <person name="Uehling J."/>
            <person name="Grigoriev I.V."/>
            <person name="Vagvolgyi C."/>
            <person name="Papp T."/>
            <person name="Martin F.M."/>
            <person name="Miettinen O."/>
            <person name="Hibbett D.S."/>
            <person name="Nagy L.G."/>
        </authorList>
    </citation>
    <scope>NUCLEOTIDE SEQUENCE [LARGE SCALE GENOMIC DNA]</scope>
    <source>
        <strain evidence="2 3">FP101781</strain>
    </source>
</reference>
<comment type="caution">
    <text evidence="2">The sequence shown here is derived from an EMBL/GenBank/DDBJ whole genome shotgun (WGS) entry which is preliminary data.</text>
</comment>
<feature type="compositionally biased region" description="Polar residues" evidence="1">
    <location>
        <begin position="343"/>
        <end position="360"/>
    </location>
</feature>
<name>A0A4Y7SJX4_COPMI</name>
<proteinExistence type="predicted"/>
<keyword evidence="3" id="KW-1185">Reference proteome</keyword>
<evidence type="ECO:0000313" key="2">
    <source>
        <dbReference type="EMBL" id="TEB21958.1"/>
    </source>
</evidence>